<evidence type="ECO:0000313" key="4">
    <source>
        <dbReference type="Proteomes" id="UP001293593"/>
    </source>
</evidence>
<evidence type="ECO:0000256" key="2">
    <source>
        <dbReference type="SAM" id="MobiDB-lite"/>
    </source>
</evidence>
<name>A0AAE1INN1_9FABA</name>
<proteinExistence type="predicted"/>
<feature type="compositionally biased region" description="Basic and acidic residues" evidence="2">
    <location>
        <begin position="70"/>
        <end position="93"/>
    </location>
</feature>
<feature type="coiled-coil region" evidence="1">
    <location>
        <begin position="343"/>
        <end position="384"/>
    </location>
</feature>
<reference evidence="3" key="1">
    <citation type="submission" date="2023-10" db="EMBL/GenBank/DDBJ databases">
        <title>Chromosome-level genome of the transformable northern wattle, Acacia crassicarpa.</title>
        <authorList>
            <person name="Massaro I."/>
            <person name="Sinha N.R."/>
            <person name="Poethig S."/>
            <person name="Leichty A.R."/>
        </authorList>
    </citation>
    <scope>NUCLEOTIDE SEQUENCE</scope>
    <source>
        <strain evidence="3">Acra3RX</strain>
        <tissue evidence="3">Leaf</tissue>
    </source>
</reference>
<feature type="region of interest" description="Disordered" evidence="2">
    <location>
        <begin position="1"/>
        <end position="120"/>
    </location>
</feature>
<comment type="caution">
    <text evidence="3">The sequence shown here is derived from an EMBL/GenBank/DDBJ whole genome shotgun (WGS) entry which is preliminary data.</text>
</comment>
<feature type="compositionally biased region" description="Polar residues" evidence="2">
    <location>
        <begin position="17"/>
        <end position="37"/>
    </location>
</feature>
<dbReference type="Proteomes" id="UP001293593">
    <property type="component" value="Unassembled WGS sequence"/>
</dbReference>
<evidence type="ECO:0000256" key="1">
    <source>
        <dbReference type="SAM" id="Coils"/>
    </source>
</evidence>
<keyword evidence="4" id="KW-1185">Reference proteome</keyword>
<gene>
    <name evidence="3" type="ORF">QN277_009666</name>
</gene>
<dbReference type="AlphaFoldDB" id="A0AAE1INN1"/>
<evidence type="ECO:0000313" key="3">
    <source>
        <dbReference type="EMBL" id="KAK4254262.1"/>
    </source>
</evidence>
<keyword evidence="1" id="KW-0175">Coiled coil</keyword>
<accession>A0AAE1INN1</accession>
<feature type="compositionally biased region" description="Basic and acidic residues" evidence="2">
    <location>
        <begin position="102"/>
        <end position="117"/>
    </location>
</feature>
<dbReference type="EMBL" id="JAWXYG010000014">
    <property type="protein sequence ID" value="KAK4254262.1"/>
    <property type="molecule type" value="Genomic_DNA"/>
</dbReference>
<protein>
    <submittedName>
        <fullName evidence="3">Uncharacterized protein</fullName>
    </submittedName>
</protein>
<sequence length="449" mass="50090">MPQQNNSEEVSKEIAQEDSTTNSNLPNLTKSTKTSANDIVELKLSTTPSSDLAKNLKATFGEGPSSKKYGKADSSKLRGKESMDNDQQAHGESRSSNGAPQRIEEPTKEWSSKERSNEVSLKIPQPSVTKMTFPLGSSISSPKKPQIATSTNHMEMESGRSQSDLLTISAITDESLQSSTGKQVKFDQGNHQQFAEDDLMRLFQILEEGAEMEVHISHVSKIAAVHDDKELIKALADLEGSLKMSLNEIASSKESIFRLENALNILSSHCSEHGASSHGLQTTIHTLQQEIQNVLSSSKQAYATIDTFNKLEHKEKLFIEESSKRKEAAVALLSEIYNKESSLAEVSLKEAKLKEQISKLQAELDIKEKQVQDYKMELISLKEQKKKSVYDTMGFIKEFEAVKKERSHIVEENMKAKEHVQNMDVKWSSCLSNLKKTILLLGVHLQQKL</sequence>
<organism evidence="3 4">
    <name type="scientific">Acacia crassicarpa</name>
    <name type="common">northern wattle</name>
    <dbReference type="NCBI Taxonomy" id="499986"/>
    <lineage>
        <taxon>Eukaryota</taxon>
        <taxon>Viridiplantae</taxon>
        <taxon>Streptophyta</taxon>
        <taxon>Embryophyta</taxon>
        <taxon>Tracheophyta</taxon>
        <taxon>Spermatophyta</taxon>
        <taxon>Magnoliopsida</taxon>
        <taxon>eudicotyledons</taxon>
        <taxon>Gunneridae</taxon>
        <taxon>Pentapetalae</taxon>
        <taxon>rosids</taxon>
        <taxon>fabids</taxon>
        <taxon>Fabales</taxon>
        <taxon>Fabaceae</taxon>
        <taxon>Caesalpinioideae</taxon>
        <taxon>mimosoid clade</taxon>
        <taxon>Acacieae</taxon>
        <taxon>Acacia</taxon>
    </lineage>
</organism>